<feature type="transmembrane region" description="Helical" evidence="5">
    <location>
        <begin position="198"/>
        <end position="218"/>
    </location>
</feature>
<evidence type="ECO:0000256" key="1">
    <source>
        <dbReference type="ARBA" id="ARBA00004141"/>
    </source>
</evidence>
<dbReference type="Pfam" id="PF10507">
    <property type="entry name" value="TMEM65"/>
    <property type="match status" value="1"/>
</dbReference>
<organism evidence="6 7">
    <name type="scientific">Cylicocyclus nassatus</name>
    <name type="common">Nematode worm</name>
    <dbReference type="NCBI Taxonomy" id="53992"/>
    <lineage>
        <taxon>Eukaryota</taxon>
        <taxon>Metazoa</taxon>
        <taxon>Ecdysozoa</taxon>
        <taxon>Nematoda</taxon>
        <taxon>Chromadorea</taxon>
        <taxon>Rhabditida</taxon>
        <taxon>Rhabditina</taxon>
        <taxon>Rhabditomorpha</taxon>
        <taxon>Strongyloidea</taxon>
        <taxon>Strongylidae</taxon>
        <taxon>Cylicocyclus</taxon>
    </lineage>
</organism>
<name>A0AA36M3C2_CYLNA</name>
<dbReference type="EMBL" id="CATQJL010000223">
    <property type="protein sequence ID" value="CAJ0596793.1"/>
    <property type="molecule type" value="Genomic_DNA"/>
</dbReference>
<keyword evidence="4 5" id="KW-0472">Membrane</keyword>
<dbReference type="PANTHER" id="PTHR21706:SF15">
    <property type="entry name" value="TRANSMEMBRANE PROTEIN 65"/>
    <property type="match status" value="1"/>
</dbReference>
<evidence type="ECO:0000313" key="6">
    <source>
        <dbReference type="EMBL" id="CAJ0596793.1"/>
    </source>
</evidence>
<sequence>MYSRIIRKNLLKLNATRKVQMISLSKTTAATTEDDLEDEKKKFSKRKLFGPDLPHGVCDVKDAKYVAEMLLTGERKLVFDALRKKMADQYLEHYRLGQAEIHPDDLAKIWYLSLSSSFVYGVLDTSLLIFVSEGIDRTFSTVYGLSIMAAAAIGNIVTNVVLLQAQIHFGHVAEQFGLKFPVLSTEQMHNKDISIVKNFAKTLGMLLGCFCGMFPLAFKTRLTQDELERKEKAQAILSEIVEYPLHEMMQTVDKKIDEQRKAEEEEMLKSSQNMLAQIASSVIEFFTTSAE</sequence>
<dbReference type="GO" id="GO:0016020">
    <property type="term" value="C:membrane"/>
    <property type="evidence" value="ECO:0007669"/>
    <property type="project" value="UniProtKB-SubCell"/>
</dbReference>
<keyword evidence="2 5" id="KW-0812">Transmembrane</keyword>
<feature type="transmembrane region" description="Helical" evidence="5">
    <location>
        <begin position="109"/>
        <end position="131"/>
    </location>
</feature>
<dbReference type="PANTHER" id="PTHR21706">
    <property type="entry name" value="TRANSMEMBRANE PROTEIN 65"/>
    <property type="match status" value="1"/>
</dbReference>
<feature type="transmembrane region" description="Helical" evidence="5">
    <location>
        <begin position="143"/>
        <end position="163"/>
    </location>
</feature>
<accession>A0AA36M3C2</accession>
<proteinExistence type="predicted"/>
<reference evidence="6" key="1">
    <citation type="submission" date="2023-07" db="EMBL/GenBank/DDBJ databases">
        <authorList>
            <consortium name="CYATHOMIX"/>
        </authorList>
    </citation>
    <scope>NUCLEOTIDE SEQUENCE</scope>
    <source>
        <strain evidence="6">N/A</strain>
    </source>
</reference>
<comment type="caution">
    <text evidence="6">The sequence shown here is derived from an EMBL/GenBank/DDBJ whole genome shotgun (WGS) entry which is preliminary data.</text>
</comment>
<protein>
    <submittedName>
        <fullName evidence="6">Uncharacterized protein</fullName>
    </submittedName>
</protein>
<comment type="subcellular location">
    <subcellularLocation>
        <location evidence="1">Membrane</location>
        <topology evidence="1">Multi-pass membrane protein</topology>
    </subcellularLocation>
</comment>
<evidence type="ECO:0000256" key="4">
    <source>
        <dbReference type="ARBA" id="ARBA00023136"/>
    </source>
</evidence>
<dbReference type="InterPro" id="IPR019537">
    <property type="entry name" value="TMEM65"/>
</dbReference>
<evidence type="ECO:0000256" key="3">
    <source>
        <dbReference type="ARBA" id="ARBA00022989"/>
    </source>
</evidence>
<keyword evidence="7" id="KW-1185">Reference proteome</keyword>
<dbReference type="AlphaFoldDB" id="A0AA36M3C2"/>
<dbReference type="GO" id="GO:0005739">
    <property type="term" value="C:mitochondrion"/>
    <property type="evidence" value="ECO:0007669"/>
    <property type="project" value="TreeGrafter"/>
</dbReference>
<evidence type="ECO:0000256" key="2">
    <source>
        <dbReference type="ARBA" id="ARBA00022692"/>
    </source>
</evidence>
<keyword evidence="3 5" id="KW-1133">Transmembrane helix</keyword>
<evidence type="ECO:0000256" key="5">
    <source>
        <dbReference type="SAM" id="Phobius"/>
    </source>
</evidence>
<dbReference type="Proteomes" id="UP001176961">
    <property type="component" value="Unassembled WGS sequence"/>
</dbReference>
<gene>
    <name evidence="6" type="ORF">CYNAS_LOCUS8776</name>
</gene>
<evidence type="ECO:0000313" key="7">
    <source>
        <dbReference type="Proteomes" id="UP001176961"/>
    </source>
</evidence>